<gene>
    <name evidence="1" type="ORF">SCP_0503200</name>
</gene>
<dbReference type="AlphaFoldDB" id="A0A401GM61"/>
<dbReference type="GeneID" id="38780189"/>
<dbReference type="OrthoDB" id="2803297at2759"/>
<dbReference type="RefSeq" id="XP_027614185.1">
    <property type="nucleotide sequence ID" value="XM_027758384.1"/>
</dbReference>
<dbReference type="InterPro" id="IPR041078">
    <property type="entry name" value="Plavaka"/>
</dbReference>
<reference evidence="1 2" key="1">
    <citation type="journal article" date="2018" name="Sci. Rep.">
        <title>Genome sequence of the cauliflower mushroom Sparassis crispa (Hanabiratake) and its association with beneficial usage.</title>
        <authorList>
            <person name="Kiyama R."/>
            <person name="Furutani Y."/>
            <person name="Kawaguchi K."/>
            <person name="Nakanishi T."/>
        </authorList>
    </citation>
    <scope>NUCLEOTIDE SEQUENCE [LARGE SCALE GENOMIC DNA]</scope>
</reference>
<comment type="caution">
    <text evidence="1">The sequence shown here is derived from an EMBL/GenBank/DDBJ whole genome shotgun (WGS) entry which is preliminary data.</text>
</comment>
<dbReference type="EMBL" id="BFAD01000005">
    <property type="protein sequence ID" value="GBE83272.1"/>
    <property type="molecule type" value="Genomic_DNA"/>
</dbReference>
<proteinExistence type="predicted"/>
<organism evidence="1 2">
    <name type="scientific">Sparassis crispa</name>
    <dbReference type="NCBI Taxonomy" id="139825"/>
    <lineage>
        <taxon>Eukaryota</taxon>
        <taxon>Fungi</taxon>
        <taxon>Dikarya</taxon>
        <taxon>Basidiomycota</taxon>
        <taxon>Agaricomycotina</taxon>
        <taxon>Agaricomycetes</taxon>
        <taxon>Polyporales</taxon>
        <taxon>Sparassidaceae</taxon>
        <taxon>Sparassis</taxon>
    </lineage>
</organism>
<sequence length="135" mass="15383">MASVIHEAKTPFEVLQDEKKAAAKDSWDPFASREEWELAQWLMTAGLSQTAIDDYLKLPLVQEHANLSFHNKRAFYQKVDALPQGPSWSCELWEVTGNKLDEKGNTCIKTLELWKCDPVECVKELIGNPAFKDVM</sequence>
<keyword evidence="2" id="KW-1185">Reference proteome</keyword>
<evidence type="ECO:0000313" key="2">
    <source>
        <dbReference type="Proteomes" id="UP000287166"/>
    </source>
</evidence>
<dbReference type="InParanoid" id="A0A401GM61"/>
<evidence type="ECO:0000313" key="1">
    <source>
        <dbReference type="EMBL" id="GBE83272.1"/>
    </source>
</evidence>
<accession>A0A401GM61</accession>
<name>A0A401GM61_9APHY</name>
<protein>
    <submittedName>
        <fullName evidence="1">Uncharacterized protein</fullName>
    </submittedName>
</protein>
<dbReference type="Proteomes" id="UP000287166">
    <property type="component" value="Unassembled WGS sequence"/>
</dbReference>
<dbReference type="Pfam" id="PF18759">
    <property type="entry name" value="Plavaka"/>
    <property type="match status" value="1"/>
</dbReference>